<comment type="caution">
    <text evidence="12">The sequence shown here is derived from an EMBL/GenBank/DDBJ whole genome shotgun (WGS) entry which is preliminary data.</text>
</comment>
<dbReference type="SUPFAM" id="SSF46894">
    <property type="entry name" value="C-terminal effector domain of the bipartite response regulators"/>
    <property type="match status" value="1"/>
</dbReference>
<dbReference type="GO" id="GO:0005829">
    <property type="term" value="C:cytosol"/>
    <property type="evidence" value="ECO:0007669"/>
    <property type="project" value="TreeGrafter"/>
</dbReference>
<dbReference type="GO" id="GO:0000976">
    <property type="term" value="F:transcription cis-regulatory region binding"/>
    <property type="evidence" value="ECO:0007669"/>
    <property type="project" value="TreeGrafter"/>
</dbReference>
<name>A0A7Y0EE13_9CLOT</name>
<dbReference type="Pfam" id="PF00486">
    <property type="entry name" value="Trans_reg_C"/>
    <property type="match status" value="1"/>
</dbReference>
<dbReference type="GO" id="GO:0006355">
    <property type="term" value="P:regulation of DNA-templated transcription"/>
    <property type="evidence" value="ECO:0007669"/>
    <property type="project" value="InterPro"/>
</dbReference>
<evidence type="ECO:0000313" key="13">
    <source>
        <dbReference type="Proteomes" id="UP000537131"/>
    </source>
</evidence>
<accession>A0A7Y0EE13</accession>
<evidence type="ECO:0000256" key="8">
    <source>
        <dbReference type="PROSITE-ProRule" id="PRU00169"/>
    </source>
</evidence>
<dbReference type="GO" id="GO:0032993">
    <property type="term" value="C:protein-DNA complex"/>
    <property type="evidence" value="ECO:0007669"/>
    <property type="project" value="TreeGrafter"/>
</dbReference>
<dbReference type="SUPFAM" id="SSF52172">
    <property type="entry name" value="CheY-like"/>
    <property type="match status" value="1"/>
</dbReference>
<evidence type="ECO:0000256" key="2">
    <source>
        <dbReference type="ARBA" id="ARBA00022553"/>
    </source>
</evidence>
<evidence type="ECO:0000259" key="11">
    <source>
        <dbReference type="PROSITE" id="PS51755"/>
    </source>
</evidence>
<dbReference type="Proteomes" id="UP000537131">
    <property type="component" value="Unassembled WGS sequence"/>
</dbReference>
<dbReference type="EMBL" id="JABBNI010000007">
    <property type="protein sequence ID" value="NMM61764.1"/>
    <property type="molecule type" value="Genomic_DNA"/>
</dbReference>
<keyword evidence="13" id="KW-1185">Reference proteome</keyword>
<evidence type="ECO:0000256" key="6">
    <source>
        <dbReference type="ARBA" id="ARBA00023163"/>
    </source>
</evidence>
<dbReference type="SMART" id="SM00862">
    <property type="entry name" value="Trans_reg_C"/>
    <property type="match status" value="1"/>
</dbReference>
<proteinExistence type="predicted"/>
<evidence type="ECO:0000259" key="10">
    <source>
        <dbReference type="PROSITE" id="PS50110"/>
    </source>
</evidence>
<dbReference type="PROSITE" id="PS50110">
    <property type="entry name" value="RESPONSE_REGULATORY"/>
    <property type="match status" value="1"/>
</dbReference>
<dbReference type="CDD" id="cd00383">
    <property type="entry name" value="trans_reg_C"/>
    <property type="match status" value="1"/>
</dbReference>
<feature type="domain" description="OmpR/PhoB-type" evidence="11">
    <location>
        <begin position="130"/>
        <end position="231"/>
    </location>
</feature>
<feature type="domain" description="Response regulatory" evidence="10">
    <location>
        <begin position="6"/>
        <end position="119"/>
    </location>
</feature>
<evidence type="ECO:0000256" key="5">
    <source>
        <dbReference type="ARBA" id="ARBA00023125"/>
    </source>
</evidence>
<dbReference type="InterPro" id="IPR001789">
    <property type="entry name" value="Sig_transdc_resp-reg_receiver"/>
</dbReference>
<dbReference type="Gene3D" id="1.10.10.10">
    <property type="entry name" value="Winged helix-like DNA-binding domain superfamily/Winged helix DNA-binding domain"/>
    <property type="match status" value="1"/>
</dbReference>
<evidence type="ECO:0000256" key="7">
    <source>
        <dbReference type="ARBA" id="ARBA00024867"/>
    </source>
</evidence>
<reference evidence="12 13" key="1">
    <citation type="submission" date="2020-04" db="EMBL/GenBank/DDBJ databases">
        <authorList>
            <person name="Doyle D.A."/>
        </authorList>
    </citation>
    <scope>NUCLEOTIDE SEQUENCE [LARGE SCALE GENOMIC DNA]</scope>
    <source>
        <strain evidence="12 13">P21</strain>
    </source>
</reference>
<dbReference type="Gene3D" id="6.10.250.690">
    <property type="match status" value="1"/>
</dbReference>
<keyword evidence="5 9" id="KW-0238">DNA-binding</keyword>
<dbReference type="GO" id="GO:0000156">
    <property type="term" value="F:phosphorelay response regulator activity"/>
    <property type="evidence" value="ECO:0007669"/>
    <property type="project" value="TreeGrafter"/>
</dbReference>
<dbReference type="InterPro" id="IPR036388">
    <property type="entry name" value="WH-like_DNA-bd_sf"/>
</dbReference>
<dbReference type="PANTHER" id="PTHR48111">
    <property type="entry name" value="REGULATOR OF RPOS"/>
    <property type="match status" value="1"/>
</dbReference>
<dbReference type="FunFam" id="3.40.50.2300:FF:000001">
    <property type="entry name" value="DNA-binding response regulator PhoB"/>
    <property type="match status" value="1"/>
</dbReference>
<keyword evidence="3" id="KW-0902">Two-component regulatory system</keyword>
<protein>
    <recommendedName>
        <fullName evidence="1">Stage 0 sporulation protein A homolog</fullName>
    </recommendedName>
</protein>
<dbReference type="PANTHER" id="PTHR48111:SF73">
    <property type="entry name" value="ALKALINE PHOSPHATASE SYNTHESIS TRANSCRIPTIONAL REGULATORY PROTEIN PHOP"/>
    <property type="match status" value="1"/>
</dbReference>
<keyword evidence="6" id="KW-0804">Transcription</keyword>
<dbReference type="InterPro" id="IPR001867">
    <property type="entry name" value="OmpR/PhoB-type_DNA-bd"/>
</dbReference>
<evidence type="ECO:0000313" key="12">
    <source>
        <dbReference type="EMBL" id="NMM61764.1"/>
    </source>
</evidence>
<dbReference type="Pfam" id="PF00072">
    <property type="entry name" value="Response_reg"/>
    <property type="match status" value="1"/>
</dbReference>
<dbReference type="FunFam" id="1.10.10.10:FF:000018">
    <property type="entry name" value="DNA-binding response regulator ResD"/>
    <property type="match status" value="1"/>
</dbReference>
<dbReference type="PROSITE" id="PS51755">
    <property type="entry name" value="OMPR_PHOB"/>
    <property type="match status" value="1"/>
</dbReference>
<dbReference type="InterPro" id="IPR016032">
    <property type="entry name" value="Sig_transdc_resp-reg_C-effctor"/>
</dbReference>
<reference evidence="12 13" key="2">
    <citation type="submission" date="2020-06" db="EMBL/GenBank/DDBJ databases">
        <title>Complete Genome Sequence of Clostridium muelleri sp. nov. P21T, an Acid-Alcohol Producing Acetogen Isolated from Old Hay.</title>
        <authorList>
            <person name="Duncan K.E."/>
            <person name="Tanner R.S."/>
        </authorList>
    </citation>
    <scope>NUCLEOTIDE SEQUENCE [LARGE SCALE GENOMIC DNA]</scope>
    <source>
        <strain evidence="12 13">P21</strain>
    </source>
</reference>
<evidence type="ECO:0000256" key="3">
    <source>
        <dbReference type="ARBA" id="ARBA00023012"/>
    </source>
</evidence>
<organism evidence="12 13">
    <name type="scientific">Clostridium muellerianum</name>
    <dbReference type="NCBI Taxonomy" id="2716538"/>
    <lineage>
        <taxon>Bacteria</taxon>
        <taxon>Bacillati</taxon>
        <taxon>Bacillota</taxon>
        <taxon>Clostridia</taxon>
        <taxon>Eubacteriales</taxon>
        <taxon>Clostridiaceae</taxon>
        <taxon>Clostridium</taxon>
    </lineage>
</organism>
<evidence type="ECO:0000256" key="9">
    <source>
        <dbReference type="PROSITE-ProRule" id="PRU01091"/>
    </source>
</evidence>
<feature type="DNA-binding region" description="OmpR/PhoB-type" evidence="9">
    <location>
        <begin position="130"/>
        <end position="231"/>
    </location>
</feature>
<dbReference type="RefSeq" id="WP_169296371.1">
    <property type="nucleotide sequence ID" value="NZ_JABBNI010000007.1"/>
</dbReference>
<evidence type="ECO:0000256" key="1">
    <source>
        <dbReference type="ARBA" id="ARBA00018672"/>
    </source>
</evidence>
<dbReference type="InterPro" id="IPR039420">
    <property type="entry name" value="WalR-like"/>
</dbReference>
<keyword evidence="2 8" id="KW-0597">Phosphoprotein</keyword>
<keyword evidence="4" id="KW-0805">Transcription regulation</keyword>
<feature type="modified residue" description="4-aspartylphosphate" evidence="8">
    <location>
        <position position="55"/>
    </location>
</feature>
<evidence type="ECO:0000256" key="4">
    <source>
        <dbReference type="ARBA" id="ARBA00023015"/>
    </source>
</evidence>
<dbReference type="Gene3D" id="3.40.50.2300">
    <property type="match status" value="1"/>
</dbReference>
<dbReference type="AlphaFoldDB" id="A0A7Y0EE13"/>
<sequence length="231" mass="26377">MNDIKKILVVDDEPNIVEVVEAYLRKEGFQVLTAENGEKALTLFKEEVIHLVVLDLMLPKISGEEICNKIRAVSDVPIIMLTAKSEEEDKISGLAIGADDYLTKPFSVRELVGRVKALIRRTYRDSTPLADYLLFNNGDLEVHIKKMKVKKAGEYVNLTTNEFKVLLALLTNPGQVFSREQLVQKAFGEDYEGFDRTIDSYIKNIRQKIEDNHKEPKYIITVYGMGYKFLD</sequence>
<gene>
    <name evidence="12" type="ORF">HBE96_03485</name>
</gene>
<dbReference type="SMART" id="SM00448">
    <property type="entry name" value="REC"/>
    <property type="match status" value="1"/>
</dbReference>
<dbReference type="InterPro" id="IPR011006">
    <property type="entry name" value="CheY-like_superfamily"/>
</dbReference>
<comment type="function">
    <text evidence="7">May play the central regulatory role in sporulation. It may be an element of the effector pathway responsible for the activation of sporulation genes in response to nutritional stress. Spo0A may act in concert with spo0H (a sigma factor) to control the expression of some genes that are critical to the sporulation process.</text>
</comment>